<organism evidence="5 6">
    <name type="scientific">Chitinophaga nivalis</name>
    <dbReference type="NCBI Taxonomy" id="2991709"/>
    <lineage>
        <taxon>Bacteria</taxon>
        <taxon>Pseudomonadati</taxon>
        <taxon>Bacteroidota</taxon>
        <taxon>Chitinophagia</taxon>
        <taxon>Chitinophagales</taxon>
        <taxon>Chitinophagaceae</taxon>
        <taxon>Chitinophaga</taxon>
    </lineage>
</organism>
<dbReference type="InterPro" id="IPR041700">
    <property type="entry name" value="OMP_b-brl_3"/>
</dbReference>
<evidence type="ECO:0000313" key="5">
    <source>
        <dbReference type="EMBL" id="MCW3483368.1"/>
    </source>
</evidence>
<accession>A0ABT3IHC4</accession>
<dbReference type="Gene3D" id="2.170.130.10">
    <property type="entry name" value="TonB-dependent receptor, plug domain"/>
    <property type="match status" value="1"/>
</dbReference>
<keyword evidence="5" id="KW-0675">Receptor</keyword>
<keyword evidence="2" id="KW-0472">Membrane</keyword>
<dbReference type="SUPFAM" id="SSF49464">
    <property type="entry name" value="Carboxypeptidase regulatory domain-like"/>
    <property type="match status" value="1"/>
</dbReference>
<feature type="domain" description="Outer membrane protein beta-barrel" evidence="4">
    <location>
        <begin position="356"/>
        <end position="758"/>
    </location>
</feature>
<comment type="caution">
    <text evidence="5">The sequence shown here is derived from an EMBL/GenBank/DDBJ whole genome shotgun (WGS) entry which is preliminary data.</text>
</comment>
<evidence type="ECO:0000259" key="4">
    <source>
        <dbReference type="Pfam" id="PF14905"/>
    </source>
</evidence>
<keyword evidence="3" id="KW-0998">Cell outer membrane</keyword>
<dbReference type="Proteomes" id="UP001207742">
    <property type="component" value="Unassembled WGS sequence"/>
</dbReference>
<evidence type="ECO:0000256" key="2">
    <source>
        <dbReference type="ARBA" id="ARBA00023136"/>
    </source>
</evidence>
<keyword evidence="6" id="KW-1185">Reference proteome</keyword>
<dbReference type="Pfam" id="PF13620">
    <property type="entry name" value="CarboxypepD_reg"/>
    <property type="match status" value="1"/>
</dbReference>
<reference evidence="5 6" key="1">
    <citation type="submission" date="2022-10" db="EMBL/GenBank/DDBJ databases">
        <title>Chitinophaga nivalis PC15 sp. nov., isolated from Pyeongchang county, South Korea.</title>
        <authorList>
            <person name="Trinh H.N."/>
        </authorList>
    </citation>
    <scope>NUCLEOTIDE SEQUENCE [LARGE SCALE GENOMIC DNA]</scope>
    <source>
        <strain evidence="5 6">PC14</strain>
    </source>
</reference>
<dbReference type="PANTHER" id="PTHR40980">
    <property type="entry name" value="PLUG DOMAIN-CONTAINING PROTEIN"/>
    <property type="match status" value="1"/>
</dbReference>
<dbReference type="Pfam" id="PF14905">
    <property type="entry name" value="OMP_b-brl_3"/>
    <property type="match status" value="1"/>
</dbReference>
<comment type="subcellular location">
    <subcellularLocation>
        <location evidence="1">Cell outer membrane</location>
    </subcellularLocation>
</comment>
<dbReference type="RefSeq" id="WP_264728630.1">
    <property type="nucleotide sequence ID" value="NZ_JAPDNR010000001.1"/>
</dbReference>
<evidence type="ECO:0000256" key="1">
    <source>
        <dbReference type="ARBA" id="ARBA00004442"/>
    </source>
</evidence>
<dbReference type="EMBL" id="JAPDNS010000001">
    <property type="protein sequence ID" value="MCW3483368.1"/>
    <property type="molecule type" value="Genomic_DNA"/>
</dbReference>
<evidence type="ECO:0000256" key="3">
    <source>
        <dbReference type="ARBA" id="ARBA00023237"/>
    </source>
</evidence>
<dbReference type="InterPro" id="IPR036942">
    <property type="entry name" value="Beta-barrel_TonB_sf"/>
</dbReference>
<dbReference type="InterPro" id="IPR037066">
    <property type="entry name" value="Plug_dom_sf"/>
</dbReference>
<gene>
    <name evidence="5" type="ORF">OL497_05670</name>
</gene>
<dbReference type="Gene3D" id="2.60.40.1120">
    <property type="entry name" value="Carboxypeptidase-like, regulatory domain"/>
    <property type="match status" value="1"/>
</dbReference>
<dbReference type="SUPFAM" id="SSF56935">
    <property type="entry name" value="Porins"/>
    <property type="match status" value="1"/>
</dbReference>
<evidence type="ECO:0000313" key="6">
    <source>
        <dbReference type="Proteomes" id="UP001207742"/>
    </source>
</evidence>
<dbReference type="Gene3D" id="2.40.170.20">
    <property type="entry name" value="TonB-dependent receptor, beta-barrel domain"/>
    <property type="match status" value="1"/>
</dbReference>
<dbReference type="InterPro" id="IPR008969">
    <property type="entry name" value="CarboxyPept-like_regulatory"/>
</dbReference>
<proteinExistence type="predicted"/>
<protein>
    <submittedName>
        <fullName evidence="5">TonB-dependent receptor</fullName>
    </submittedName>
</protein>
<sequence>MMHVMLATAQQRITGTVTDQQRQPVAFASIAITTAGKTIGQTFSDSTGVFLVKGKSGHAYQLSIAAIGYQPRLIPFVLHKDTSIQVVLETAVTSLGEVVISRRRPTIEQQADRTIFNVENNITAAGNNVMDLFSRIPGVKVSGNSVSVAGKGAVRVMINNRLVQLSGEDLARYLGSLSANDIAKIEVITHPPARYDAEGNAGLINIVLKRNRREGYTGSVQGVYKRGNFDHESLGGNLNYNHNNWSLYGNANLYNGRILEGFETSVFYPDRSWILSDTGDYKIRSANVSLGADYQLSPATTIGIGYMGGTVQVTGSDHVFNPLLNKGGQTDSVLRTYAVYNPVAFNHAINLHLVTNLDTVGRKLSIDADYFNFDRSDESDFESNSYSPGGVATPWGQALYYTTAQQRINIYTLKADLELPGRVANFTAGFKTSYINNYSNAFYDRILAKGRMFDSTRSNEFLYKEYTNALYVSAEKSLDKWNIMAGLRGEWTRTSGYSYMLQQQHDRDYLKLFPSLLVTYKPGNEQTWALAYNKRISRPDFWALNPYKSLTTAYSYFQGDPALQPEYNTNIELSHTARIFRTTAFLSITNNGFENVTIARPDTNLVYRTPLNFITTYRSGITETITLNPVSWLESTNQLTIYHTAAVSALPQIASLRAFSAYVSTSNNISLNRSGTLSAAVNFWCQFPEVQHVSKTNTYYKLDLGLRWLTWKKQLAVSLNGNDLLASSAPILYTTVDNLPQRYVNFQVYRSVSLTLNYKFGNSQLKVKKHTAGNEEERGRAH</sequence>
<dbReference type="PANTHER" id="PTHR40980:SF4">
    <property type="entry name" value="TONB-DEPENDENT RECEPTOR-LIKE BETA-BARREL DOMAIN-CONTAINING PROTEIN"/>
    <property type="match status" value="1"/>
</dbReference>
<name>A0ABT3IHC4_9BACT</name>